<proteinExistence type="predicted"/>
<protein>
    <submittedName>
        <fullName evidence="1">Uncharacterized protein</fullName>
    </submittedName>
</protein>
<sequence>MQLKENLPMPAMHLPSEGQGCHLIPLTLGSYLCGWCHSGSAQKSVQPHHPHREMRTRGWVPLLLMARCPHWKMQLYWEPGFPRGLRLPKEYRDFFPAWHGHGSPFK</sequence>
<name>A0ABN9DBP9_9NEOB</name>
<organism evidence="1 2">
    <name type="scientific">Staurois parvus</name>
    <dbReference type="NCBI Taxonomy" id="386267"/>
    <lineage>
        <taxon>Eukaryota</taxon>
        <taxon>Metazoa</taxon>
        <taxon>Chordata</taxon>
        <taxon>Craniata</taxon>
        <taxon>Vertebrata</taxon>
        <taxon>Euteleostomi</taxon>
        <taxon>Amphibia</taxon>
        <taxon>Batrachia</taxon>
        <taxon>Anura</taxon>
        <taxon>Neobatrachia</taxon>
        <taxon>Ranoidea</taxon>
        <taxon>Ranidae</taxon>
        <taxon>Staurois</taxon>
    </lineage>
</organism>
<reference evidence="1" key="1">
    <citation type="submission" date="2023-05" db="EMBL/GenBank/DDBJ databases">
        <authorList>
            <person name="Stuckert A."/>
        </authorList>
    </citation>
    <scope>NUCLEOTIDE SEQUENCE</scope>
</reference>
<dbReference type="Proteomes" id="UP001162483">
    <property type="component" value="Unassembled WGS sequence"/>
</dbReference>
<evidence type="ECO:0000313" key="2">
    <source>
        <dbReference type="Proteomes" id="UP001162483"/>
    </source>
</evidence>
<comment type="caution">
    <text evidence="1">The sequence shown here is derived from an EMBL/GenBank/DDBJ whole genome shotgun (WGS) entry which is preliminary data.</text>
</comment>
<keyword evidence="2" id="KW-1185">Reference proteome</keyword>
<evidence type="ECO:0000313" key="1">
    <source>
        <dbReference type="EMBL" id="CAI9569981.1"/>
    </source>
</evidence>
<gene>
    <name evidence="1" type="ORF">SPARVUS_LOCUS7026977</name>
</gene>
<accession>A0ABN9DBP9</accession>
<dbReference type="EMBL" id="CATNWA010014285">
    <property type="protein sequence ID" value="CAI9569981.1"/>
    <property type="molecule type" value="Genomic_DNA"/>
</dbReference>